<dbReference type="KEGG" id="bor:COCMIDRAFT_82848"/>
<keyword evidence="3" id="KW-1185">Reference proteome</keyword>
<dbReference type="Proteomes" id="UP000054032">
    <property type="component" value="Unassembled WGS sequence"/>
</dbReference>
<feature type="compositionally biased region" description="Low complexity" evidence="1">
    <location>
        <begin position="37"/>
        <end position="74"/>
    </location>
</feature>
<feature type="compositionally biased region" description="Low complexity" evidence="1">
    <location>
        <begin position="88"/>
        <end position="105"/>
    </location>
</feature>
<dbReference type="HOGENOM" id="CLU_1981270_0_0_1"/>
<name>W6ZE04_COCMI</name>
<dbReference type="GeneID" id="19126142"/>
<dbReference type="AlphaFoldDB" id="W6ZE04"/>
<protein>
    <submittedName>
        <fullName evidence="2">Uncharacterized protein</fullName>
    </submittedName>
</protein>
<organism evidence="2 3">
    <name type="scientific">Bipolaris oryzae ATCC 44560</name>
    <dbReference type="NCBI Taxonomy" id="930090"/>
    <lineage>
        <taxon>Eukaryota</taxon>
        <taxon>Fungi</taxon>
        <taxon>Dikarya</taxon>
        <taxon>Ascomycota</taxon>
        <taxon>Pezizomycotina</taxon>
        <taxon>Dothideomycetes</taxon>
        <taxon>Pleosporomycetidae</taxon>
        <taxon>Pleosporales</taxon>
        <taxon>Pleosporineae</taxon>
        <taxon>Pleosporaceae</taxon>
        <taxon>Bipolaris</taxon>
    </lineage>
</organism>
<evidence type="ECO:0000313" key="3">
    <source>
        <dbReference type="Proteomes" id="UP000054032"/>
    </source>
</evidence>
<proteinExistence type="predicted"/>
<sequence length="126" mass="13722">MQTCVFPGRQETNKVKKKKTQDRACASKQVGIHDTLRLPSPSLPFSPLITPAPIRIASPNPNPRNSRLPPVSNSTLRPHHKPKPPNPCSSSPSFPLHASSLSLSHTHTHTPKYSPRLLASKPPPPA</sequence>
<evidence type="ECO:0000256" key="1">
    <source>
        <dbReference type="SAM" id="MobiDB-lite"/>
    </source>
</evidence>
<feature type="region of interest" description="Disordered" evidence="1">
    <location>
        <begin position="1"/>
        <end position="126"/>
    </location>
</feature>
<accession>W6ZE04</accession>
<dbReference type="EMBL" id="KI963926">
    <property type="protein sequence ID" value="EUC50092.1"/>
    <property type="molecule type" value="Genomic_DNA"/>
</dbReference>
<dbReference type="RefSeq" id="XP_007683467.1">
    <property type="nucleotide sequence ID" value="XM_007685277.1"/>
</dbReference>
<reference evidence="2 3" key="1">
    <citation type="journal article" date="2013" name="PLoS Genet.">
        <title>Comparative genome structure, secondary metabolite, and effector coding capacity across Cochliobolus pathogens.</title>
        <authorList>
            <person name="Condon B.J."/>
            <person name="Leng Y."/>
            <person name="Wu D."/>
            <person name="Bushley K.E."/>
            <person name="Ohm R.A."/>
            <person name="Otillar R."/>
            <person name="Martin J."/>
            <person name="Schackwitz W."/>
            <person name="Grimwood J."/>
            <person name="MohdZainudin N."/>
            <person name="Xue C."/>
            <person name="Wang R."/>
            <person name="Manning V.A."/>
            <person name="Dhillon B."/>
            <person name="Tu Z.J."/>
            <person name="Steffenson B.J."/>
            <person name="Salamov A."/>
            <person name="Sun H."/>
            <person name="Lowry S."/>
            <person name="LaButti K."/>
            <person name="Han J."/>
            <person name="Copeland A."/>
            <person name="Lindquist E."/>
            <person name="Barry K."/>
            <person name="Schmutz J."/>
            <person name="Baker S.E."/>
            <person name="Ciuffetti L.M."/>
            <person name="Grigoriev I.V."/>
            <person name="Zhong S."/>
            <person name="Turgeon B.G."/>
        </authorList>
    </citation>
    <scope>NUCLEOTIDE SEQUENCE [LARGE SCALE GENOMIC DNA]</scope>
    <source>
        <strain evidence="2 3">ATCC 44560</strain>
    </source>
</reference>
<evidence type="ECO:0000313" key="2">
    <source>
        <dbReference type="EMBL" id="EUC50092.1"/>
    </source>
</evidence>
<gene>
    <name evidence="2" type="ORF">COCMIDRAFT_82848</name>
</gene>